<evidence type="ECO:0000256" key="4">
    <source>
        <dbReference type="ARBA" id="ARBA00007786"/>
    </source>
</evidence>
<dbReference type="InterPro" id="IPR033131">
    <property type="entry name" value="Pectinesterase_Asp_AS"/>
</dbReference>
<dbReference type="AlphaFoldDB" id="A0AA38FLP5"/>
<gene>
    <name evidence="15" type="ORF">KI387_010881</name>
</gene>
<dbReference type="InterPro" id="IPR035513">
    <property type="entry name" value="Invertase/methylesterase_inhib"/>
</dbReference>
<dbReference type="NCBIfam" id="TIGR01614">
    <property type="entry name" value="PME_inhib"/>
    <property type="match status" value="1"/>
</dbReference>
<keyword evidence="13" id="KW-0812">Transmembrane</keyword>
<feature type="active site" evidence="11">
    <location>
        <position position="431"/>
    </location>
</feature>
<organism evidence="15 16">
    <name type="scientific">Taxus chinensis</name>
    <name type="common">Chinese yew</name>
    <name type="synonym">Taxus wallichiana var. chinensis</name>
    <dbReference type="NCBI Taxonomy" id="29808"/>
    <lineage>
        <taxon>Eukaryota</taxon>
        <taxon>Viridiplantae</taxon>
        <taxon>Streptophyta</taxon>
        <taxon>Embryophyta</taxon>
        <taxon>Tracheophyta</taxon>
        <taxon>Spermatophyta</taxon>
        <taxon>Pinopsida</taxon>
        <taxon>Pinidae</taxon>
        <taxon>Conifers II</taxon>
        <taxon>Cupressales</taxon>
        <taxon>Taxaceae</taxon>
        <taxon>Taxus</taxon>
    </lineage>
</organism>
<dbReference type="Pfam" id="PF01095">
    <property type="entry name" value="Pectinesterase"/>
    <property type="match status" value="1"/>
</dbReference>
<evidence type="ECO:0000256" key="2">
    <source>
        <dbReference type="ARBA" id="ARBA00005184"/>
    </source>
</evidence>
<feature type="non-terminal residue" evidence="15">
    <location>
        <position position="1"/>
    </location>
</feature>
<keyword evidence="6" id="KW-0964">Secreted</keyword>
<evidence type="ECO:0000256" key="1">
    <source>
        <dbReference type="ARBA" id="ARBA00004191"/>
    </source>
</evidence>
<keyword evidence="8 12" id="KW-0063">Aspartyl esterase</keyword>
<evidence type="ECO:0000256" key="11">
    <source>
        <dbReference type="PROSITE-ProRule" id="PRU10040"/>
    </source>
</evidence>
<keyword evidence="16" id="KW-1185">Reference proteome</keyword>
<evidence type="ECO:0000256" key="6">
    <source>
        <dbReference type="ARBA" id="ARBA00022512"/>
    </source>
</evidence>
<dbReference type="SMART" id="SM00856">
    <property type="entry name" value="PMEI"/>
    <property type="match status" value="1"/>
</dbReference>
<dbReference type="GO" id="GO:0042545">
    <property type="term" value="P:cell wall modification"/>
    <property type="evidence" value="ECO:0007669"/>
    <property type="project" value="UniProtKB-UniRule"/>
</dbReference>
<sequence length="494" mass="53959">MNSVNISYDDVNGGSQQYSGSKSRKRILVTTLASALVFGAVVFLAVGISSPGRDEDVGTDRLRRWESTSNVVKDACSGTLYPELCVSSISSFEGLSSNAGPIEIVNAAVSVGMDAVQRVMAQTRSLSRPGLDFRQRGALQDCMEMFDDTLDELNATHSDLHNATFLSMPKHTADLRTFLSAAITNQYTCLEGFQLCNGHLKEDLKGGLQYVSRLVSNSLAMVCNISEKAKRALGDADSVDGTSRRHLLSEEFMSSDEDGFPSWMSVGDRRLLQAPAGSIRANAVVAKDGSGHFTNIAAAVAAAPQKSKTRYVIHVRRGVYRENLDISKNKHNIMFIGDGKGVTVVTARRSVQDGYTTFHSATVGVTGKAFIARDITFENTAGPAKHQAVALRVGSDFSAFYRCSFKGYQDTLYVHSLRQFYRECDIHGTVDFIFGNAAVVFQNCNLMARRPLANQKIMYTAQGRQDPNQNTGISIQNCRLTADSDLARVKRSFQ</sequence>
<evidence type="ECO:0000256" key="12">
    <source>
        <dbReference type="RuleBase" id="RU000589"/>
    </source>
</evidence>
<evidence type="ECO:0000256" key="13">
    <source>
        <dbReference type="SAM" id="Phobius"/>
    </source>
</evidence>
<dbReference type="EC" id="3.1.1.11" evidence="5 12"/>
<keyword evidence="13" id="KW-0472">Membrane</keyword>
<dbReference type="PROSITE" id="PS00503">
    <property type="entry name" value="PECTINESTERASE_2"/>
    <property type="match status" value="1"/>
</dbReference>
<evidence type="ECO:0000256" key="7">
    <source>
        <dbReference type="ARBA" id="ARBA00022801"/>
    </source>
</evidence>
<dbReference type="CDD" id="cd15798">
    <property type="entry name" value="PMEI-like_3"/>
    <property type="match status" value="1"/>
</dbReference>
<dbReference type="InterPro" id="IPR000070">
    <property type="entry name" value="Pectinesterase_cat"/>
</dbReference>
<comment type="similarity">
    <text evidence="3">In the N-terminal section; belongs to the PMEI family.</text>
</comment>
<comment type="caution">
    <text evidence="15">The sequence shown here is derived from an EMBL/GenBank/DDBJ whole genome shotgun (WGS) entry which is preliminary data.</text>
</comment>
<keyword evidence="13" id="KW-1133">Transmembrane helix</keyword>
<comment type="subcellular location">
    <subcellularLocation>
        <location evidence="1">Secreted</location>
        <location evidence="1">Cell wall</location>
    </subcellularLocation>
</comment>
<feature type="domain" description="Pectinesterase inhibitor" evidence="14">
    <location>
        <begin position="67"/>
        <end position="221"/>
    </location>
</feature>
<keyword evidence="10" id="KW-0325">Glycoprotein</keyword>
<dbReference type="InterPro" id="IPR011050">
    <property type="entry name" value="Pectin_lyase_fold/virulence"/>
</dbReference>
<protein>
    <recommendedName>
        <fullName evidence="5 12">Pectinesterase</fullName>
        <ecNumber evidence="5 12">3.1.1.11</ecNumber>
    </recommendedName>
</protein>
<dbReference type="EMBL" id="JAHRHJ020000008">
    <property type="protein sequence ID" value="KAH9306477.1"/>
    <property type="molecule type" value="Genomic_DNA"/>
</dbReference>
<evidence type="ECO:0000256" key="8">
    <source>
        <dbReference type="ARBA" id="ARBA00023085"/>
    </source>
</evidence>
<evidence type="ECO:0000256" key="9">
    <source>
        <dbReference type="ARBA" id="ARBA00023157"/>
    </source>
</evidence>
<dbReference type="OMA" id="GISVQKC"/>
<dbReference type="Proteomes" id="UP000824469">
    <property type="component" value="Unassembled WGS sequence"/>
</dbReference>
<dbReference type="PANTHER" id="PTHR31707">
    <property type="entry name" value="PECTINESTERASE"/>
    <property type="match status" value="1"/>
</dbReference>
<evidence type="ECO:0000313" key="15">
    <source>
        <dbReference type="EMBL" id="KAH9306477.1"/>
    </source>
</evidence>
<dbReference type="SUPFAM" id="SSF51126">
    <property type="entry name" value="Pectin lyase-like"/>
    <property type="match status" value="1"/>
</dbReference>
<dbReference type="GO" id="GO:0030599">
    <property type="term" value="F:pectinesterase activity"/>
    <property type="evidence" value="ECO:0007669"/>
    <property type="project" value="UniProtKB-UniRule"/>
</dbReference>
<dbReference type="InterPro" id="IPR006501">
    <property type="entry name" value="Pectinesterase_inhib_dom"/>
</dbReference>
<dbReference type="Gene3D" id="1.20.140.40">
    <property type="entry name" value="Invertase/pectin methylesterase inhibitor family protein"/>
    <property type="match status" value="1"/>
</dbReference>
<dbReference type="Pfam" id="PF04043">
    <property type="entry name" value="PMEI"/>
    <property type="match status" value="1"/>
</dbReference>
<comment type="similarity">
    <text evidence="4">In the C-terminal section; belongs to the pectinesterase family.</text>
</comment>
<evidence type="ECO:0000313" key="16">
    <source>
        <dbReference type="Proteomes" id="UP000824469"/>
    </source>
</evidence>
<dbReference type="Gene3D" id="2.160.20.10">
    <property type="entry name" value="Single-stranded right-handed beta-helix, Pectin lyase-like"/>
    <property type="match status" value="1"/>
</dbReference>
<evidence type="ECO:0000259" key="14">
    <source>
        <dbReference type="SMART" id="SM00856"/>
    </source>
</evidence>
<feature type="transmembrane region" description="Helical" evidence="13">
    <location>
        <begin position="27"/>
        <end position="48"/>
    </location>
</feature>
<evidence type="ECO:0000256" key="10">
    <source>
        <dbReference type="ARBA" id="ARBA00023180"/>
    </source>
</evidence>
<comment type="pathway">
    <text evidence="2 12">Glycan metabolism; pectin degradation; 2-dehydro-3-deoxy-D-gluconate from pectin: step 1/5.</text>
</comment>
<dbReference type="GO" id="GO:0045490">
    <property type="term" value="P:pectin catabolic process"/>
    <property type="evidence" value="ECO:0007669"/>
    <property type="project" value="UniProtKB-UniRule"/>
</dbReference>
<comment type="catalytic activity">
    <reaction evidence="12">
        <text>[(1-&gt;4)-alpha-D-galacturonosyl methyl ester](n) + n H2O = [(1-&gt;4)-alpha-D-galacturonosyl](n) + n methanol + n H(+)</text>
        <dbReference type="Rhea" id="RHEA:22380"/>
        <dbReference type="Rhea" id="RHEA-COMP:14570"/>
        <dbReference type="Rhea" id="RHEA-COMP:14573"/>
        <dbReference type="ChEBI" id="CHEBI:15377"/>
        <dbReference type="ChEBI" id="CHEBI:15378"/>
        <dbReference type="ChEBI" id="CHEBI:17790"/>
        <dbReference type="ChEBI" id="CHEBI:140522"/>
        <dbReference type="ChEBI" id="CHEBI:140523"/>
        <dbReference type="EC" id="3.1.1.11"/>
    </reaction>
</comment>
<accession>A0AA38FLP5</accession>
<keyword evidence="7 12" id="KW-0378">Hydrolase</keyword>
<dbReference type="FunFam" id="1.20.140.40:FF:000010">
    <property type="entry name" value="Pectinesterase"/>
    <property type="match status" value="1"/>
</dbReference>
<dbReference type="FunFam" id="2.160.20.10:FF:000029">
    <property type="entry name" value="Pectinesterase 4"/>
    <property type="match status" value="1"/>
</dbReference>
<dbReference type="SUPFAM" id="SSF101148">
    <property type="entry name" value="Plant invertase/pectin methylesterase inhibitor"/>
    <property type="match status" value="1"/>
</dbReference>
<evidence type="ECO:0000256" key="5">
    <source>
        <dbReference type="ARBA" id="ARBA00013229"/>
    </source>
</evidence>
<evidence type="ECO:0000256" key="3">
    <source>
        <dbReference type="ARBA" id="ARBA00006027"/>
    </source>
</evidence>
<proteinExistence type="inferred from homology"/>
<name>A0AA38FLP5_TAXCH</name>
<dbReference type="GO" id="GO:0004857">
    <property type="term" value="F:enzyme inhibitor activity"/>
    <property type="evidence" value="ECO:0007669"/>
    <property type="project" value="InterPro"/>
</dbReference>
<keyword evidence="9" id="KW-1015">Disulfide bond</keyword>
<keyword evidence="6" id="KW-0134">Cell wall</keyword>
<dbReference type="InterPro" id="IPR012334">
    <property type="entry name" value="Pectin_lyas_fold"/>
</dbReference>
<reference evidence="15 16" key="1">
    <citation type="journal article" date="2021" name="Nat. Plants">
        <title>The Taxus genome provides insights into paclitaxel biosynthesis.</title>
        <authorList>
            <person name="Xiong X."/>
            <person name="Gou J."/>
            <person name="Liao Q."/>
            <person name="Li Y."/>
            <person name="Zhou Q."/>
            <person name="Bi G."/>
            <person name="Li C."/>
            <person name="Du R."/>
            <person name="Wang X."/>
            <person name="Sun T."/>
            <person name="Guo L."/>
            <person name="Liang H."/>
            <person name="Lu P."/>
            <person name="Wu Y."/>
            <person name="Zhang Z."/>
            <person name="Ro D.K."/>
            <person name="Shang Y."/>
            <person name="Huang S."/>
            <person name="Yan J."/>
        </authorList>
    </citation>
    <scope>NUCLEOTIDE SEQUENCE [LARGE SCALE GENOMIC DNA]</scope>
    <source>
        <strain evidence="15">Ta-2019</strain>
    </source>
</reference>